<evidence type="ECO:0000313" key="2">
    <source>
        <dbReference type="Proteomes" id="UP001163046"/>
    </source>
</evidence>
<keyword evidence="2" id="KW-1185">Reference proteome</keyword>
<name>A0A9W9YL62_9CNID</name>
<evidence type="ECO:0000313" key="1">
    <source>
        <dbReference type="EMBL" id="KAJ7350998.1"/>
    </source>
</evidence>
<dbReference type="AlphaFoldDB" id="A0A9W9YL62"/>
<accession>A0A9W9YL62</accession>
<dbReference type="PANTHER" id="PTHR13447:SF2">
    <property type="entry name" value="SMALL RIBOSOMAL SUBUNIT PROTEIN BS1M"/>
    <property type="match status" value="1"/>
</dbReference>
<sequence>MLSYLYHNRPILPTLTRVRTCFNAPGTSEDESFEEMFRNSRFVKMGHRPEGKTVVGRITHIVENEVNRDLYVDFGWKFHAVCTQGRLQGSEYKVDDLVRLRLTKLEAAGHFLGQTRHITLCEADATIRGMLTARNYSVMEK</sequence>
<dbReference type="EMBL" id="MU827371">
    <property type="protein sequence ID" value="KAJ7350998.1"/>
    <property type="molecule type" value="Genomic_DNA"/>
</dbReference>
<dbReference type="OrthoDB" id="6020229at2759"/>
<dbReference type="PANTHER" id="PTHR13447">
    <property type="entry name" value="MITOCHONDRIAL 28S RIBOSOMAL PROTEIN S28"/>
    <property type="match status" value="1"/>
</dbReference>
<reference evidence="1" key="1">
    <citation type="submission" date="2023-01" db="EMBL/GenBank/DDBJ databases">
        <title>Genome assembly of the deep-sea coral Lophelia pertusa.</title>
        <authorList>
            <person name="Herrera S."/>
            <person name="Cordes E."/>
        </authorList>
    </citation>
    <scope>NUCLEOTIDE SEQUENCE</scope>
    <source>
        <strain evidence="1">USNM1676648</strain>
        <tissue evidence="1">Polyp</tissue>
    </source>
</reference>
<gene>
    <name evidence="1" type="primary">MRPS28</name>
    <name evidence="1" type="ORF">OS493_037355</name>
</gene>
<dbReference type="GO" id="GO:0005763">
    <property type="term" value="C:mitochondrial small ribosomal subunit"/>
    <property type="evidence" value="ECO:0007669"/>
    <property type="project" value="TreeGrafter"/>
</dbReference>
<dbReference type="Proteomes" id="UP001163046">
    <property type="component" value="Unassembled WGS sequence"/>
</dbReference>
<keyword evidence="1" id="KW-0687">Ribonucleoprotein</keyword>
<keyword evidence="1" id="KW-0689">Ribosomal protein</keyword>
<organism evidence="1 2">
    <name type="scientific">Desmophyllum pertusum</name>
    <dbReference type="NCBI Taxonomy" id="174260"/>
    <lineage>
        <taxon>Eukaryota</taxon>
        <taxon>Metazoa</taxon>
        <taxon>Cnidaria</taxon>
        <taxon>Anthozoa</taxon>
        <taxon>Hexacorallia</taxon>
        <taxon>Scleractinia</taxon>
        <taxon>Caryophylliina</taxon>
        <taxon>Caryophylliidae</taxon>
        <taxon>Desmophyllum</taxon>
    </lineage>
</organism>
<dbReference type="Pfam" id="PF10246">
    <property type="entry name" value="MRP-S35"/>
    <property type="match status" value="1"/>
</dbReference>
<comment type="caution">
    <text evidence="1">The sequence shown here is derived from an EMBL/GenBank/DDBJ whole genome shotgun (WGS) entry which is preliminary data.</text>
</comment>
<dbReference type="InterPro" id="IPR019375">
    <property type="entry name" value="Ribosomal_bS1m"/>
</dbReference>
<protein>
    <submittedName>
        <fullName evidence="1">37S ribosomal protein S28, mitochondrial</fullName>
    </submittedName>
</protein>
<proteinExistence type="predicted"/>